<dbReference type="Proteomes" id="UP000499080">
    <property type="component" value="Unassembled WGS sequence"/>
</dbReference>
<dbReference type="Gene3D" id="1.10.340.70">
    <property type="match status" value="1"/>
</dbReference>
<dbReference type="Pfam" id="PF17921">
    <property type="entry name" value="Integrase_H2C2"/>
    <property type="match status" value="1"/>
</dbReference>
<evidence type="ECO:0000259" key="2">
    <source>
        <dbReference type="Pfam" id="PF17921"/>
    </source>
</evidence>
<dbReference type="OrthoDB" id="6415283at2759"/>
<dbReference type="EMBL" id="BGPR01028198">
    <property type="protein sequence ID" value="GBN99199.1"/>
    <property type="molecule type" value="Genomic_DNA"/>
</dbReference>
<sequence length="292" mass="33759">MTADRQTDRLPVDGFCPKFDKNLQIMCQVHIPNFIPVALIVFELSCLQTDTHTDIIPKLCFSDSGRSKTWRFVKISSSNFLSITIISLCILRIRESKKIQNADALSRHPLETPETDIPSPPEVLIREDLHNPPVKADEISQATLRDPVLSRVLNWVIKGWLESEKECRIIYLKRHELSVHKNCLLWGNRVVVPEVLRRRVLDELHISHPGIEKMKSLARCYVWWPKIEEDIENHVGLCEPCQQTRHAPPRSPVHPWEVTTKPWSKVHIYFAGHLPRPIVFLACRLIFKMVGS</sequence>
<accession>A0A4Y2TIH3</accession>
<dbReference type="AlphaFoldDB" id="A0A4Y2TIH3"/>
<dbReference type="PANTHER" id="PTHR37984">
    <property type="entry name" value="PROTEIN CBG26694"/>
    <property type="match status" value="1"/>
</dbReference>
<dbReference type="InterPro" id="IPR041588">
    <property type="entry name" value="Integrase_H2C2"/>
</dbReference>
<name>A0A4Y2TIH3_ARAVE</name>
<evidence type="ECO:0000313" key="4">
    <source>
        <dbReference type="Proteomes" id="UP000499080"/>
    </source>
</evidence>
<evidence type="ECO:0000256" key="1">
    <source>
        <dbReference type="ARBA" id="ARBA00012493"/>
    </source>
</evidence>
<dbReference type="GO" id="GO:0003964">
    <property type="term" value="F:RNA-directed DNA polymerase activity"/>
    <property type="evidence" value="ECO:0007669"/>
    <property type="project" value="UniProtKB-EC"/>
</dbReference>
<feature type="domain" description="Integrase zinc-binding" evidence="2">
    <location>
        <begin position="192"/>
        <end position="246"/>
    </location>
</feature>
<organism evidence="3 4">
    <name type="scientific">Araneus ventricosus</name>
    <name type="common">Orbweaver spider</name>
    <name type="synonym">Epeira ventricosa</name>
    <dbReference type="NCBI Taxonomy" id="182803"/>
    <lineage>
        <taxon>Eukaryota</taxon>
        <taxon>Metazoa</taxon>
        <taxon>Ecdysozoa</taxon>
        <taxon>Arthropoda</taxon>
        <taxon>Chelicerata</taxon>
        <taxon>Arachnida</taxon>
        <taxon>Araneae</taxon>
        <taxon>Araneomorphae</taxon>
        <taxon>Entelegynae</taxon>
        <taxon>Araneoidea</taxon>
        <taxon>Araneidae</taxon>
        <taxon>Araneus</taxon>
    </lineage>
</organism>
<gene>
    <name evidence="3" type="ORF">AVEN_196503_1</name>
</gene>
<proteinExistence type="predicted"/>
<dbReference type="InterPro" id="IPR050951">
    <property type="entry name" value="Retrovirus_Pol_polyprotein"/>
</dbReference>
<protein>
    <recommendedName>
        <fullName evidence="1">RNA-directed DNA polymerase</fullName>
        <ecNumber evidence="1">2.7.7.49</ecNumber>
    </recommendedName>
</protein>
<reference evidence="3 4" key="1">
    <citation type="journal article" date="2019" name="Sci. Rep.">
        <title>Orb-weaving spider Araneus ventricosus genome elucidates the spidroin gene catalogue.</title>
        <authorList>
            <person name="Kono N."/>
            <person name="Nakamura H."/>
            <person name="Ohtoshi R."/>
            <person name="Moran D.A.P."/>
            <person name="Shinohara A."/>
            <person name="Yoshida Y."/>
            <person name="Fujiwara M."/>
            <person name="Mori M."/>
            <person name="Tomita M."/>
            <person name="Arakawa K."/>
        </authorList>
    </citation>
    <scope>NUCLEOTIDE SEQUENCE [LARGE SCALE GENOMIC DNA]</scope>
</reference>
<keyword evidence="4" id="KW-1185">Reference proteome</keyword>
<evidence type="ECO:0000313" key="3">
    <source>
        <dbReference type="EMBL" id="GBN99199.1"/>
    </source>
</evidence>
<dbReference type="FunFam" id="1.10.340.70:FF:000003">
    <property type="entry name" value="Protein CBG25708"/>
    <property type="match status" value="1"/>
</dbReference>
<dbReference type="EC" id="2.7.7.49" evidence="1"/>
<comment type="caution">
    <text evidence="3">The sequence shown here is derived from an EMBL/GenBank/DDBJ whole genome shotgun (WGS) entry which is preliminary data.</text>
</comment>
<dbReference type="PANTHER" id="PTHR37984:SF12">
    <property type="entry name" value="RIBONUCLEASE H"/>
    <property type="match status" value="1"/>
</dbReference>